<dbReference type="InterPro" id="IPR005477">
    <property type="entry name" value="Dxylulose-5-P_synthase"/>
</dbReference>
<accession>A0A383BZD7</accession>
<evidence type="ECO:0000256" key="3">
    <source>
        <dbReference type="ARBA" id="ARBA00022679"/>
    </source>
</evidence>
<evidence type="ECO:0000259" key="5">
    <source>
        <dbReference type="Pfam" id="PF02780"/>
    </source>
</evidence>
<dbReference type="GO" id="GO:0019288">
    <property type="term" value="P:isopentenyl diphosphate biosynthetic process, methylerythritol 4-phosphate pathway"/>
    <property type="evidence" value="ECO:0007669"/>
    <property type="project" value="TreeGrafter"/>
</dbReference>
<evidence type="ECO:0000256" key="2">
    <source>
        <dbReference type="ARBA" id="ARBA00011738"/>
    </source>
</evidence>
<keyword evidence="4" id="KW-0786">Thiamine pyrophosphate</keyword>
<comment type="cofactor">
    <cofactor evidence="1">
        <name>Mg(2+)</name>
        <dbReference type="ChEBI" id="CHEBI:18420"/>
    </cofactor>
</comment>
<dbReference type="GO" id="GO:0005829">
    <property type="term" value="C:cytosol"/>
    <property type="evidence" value="ECO:0007669"/>
    <property type="project" value="TreeGrafter"/>
</dbReference>
<name>A0A383BZD7_9ZZZZ</name>
<dbReference type="Gene3D" id="3.40.50.920">
    <property type="match status" value="1"/>
</dbReference>
<dbReference type="PANTHER" id="PTHR43322:SF5">
    <property type="entry name" value="1-DEOXY-D-XYLULOSE-5-PHOSPHATE SYNTHASE, CHLOROPLASTIC"/>
    <property type="match status" value="1"/>
</dbReference>
<evidence type="ECO:0000256" key="4">
    <source>
        <dbReference type="ARBA" id="ARBA00023052"/>
    </source>
</evidence>
<sequence length="109" mass="12157">MLDLAKELAENFNACLIDMNFVKPLDNKRIKELAKKYQLLITIEENSIKGGAGSAVAEFLADNNLKVSLLNFGISDEFVEHGSPEHQKVSSGLGKEEITEKINRRLIQL</sequence>
<keyword evidence="3" id="KW-0808">Transferase</keyword>
<evidence type="ECO:0000313" key="6">
    <source>
        <dbReference type="EMBL" id="SVE25284.1"/>
    </source>
</evidence>
<protein>
    <recommendedName>
        <fullName evidence="5">Transketolase C-terminal domain-containing protein</fullName>
    </recommendedName>
</protein>
<organism evidence="6">
    <name type="scientific">marine metagenome</name>
    <dbReference type="NCBI Taxonomy" id="408172"/>
    <lineage>
        <taxon>unclassified sequences</taxon>
        <taxon>metagenomes</taxon>
        <taxon>ecological metagenomes</taxon>
    </lineage>
</organism>
<dbReference type="AlphaFoldDB" id="A0A383BZD7"/>
<dbReference type="GO" id="GO:0016114">
    <property type="term" value="P:terpenoid biosynthetic process"/>
    <property type="evidence" value="ECO:0007669"/>
    <property type="project" value="InterPro"/>
</dbReference>
<dbReference type="EMBL" id="UINC01204520">
    <property type="protein sequence ID" value="SVE25284.1"/>
    <property type="molecule type" value="Genomic_DNA"/>
</dbReference>
<proteinExistence type="predicted"/>
<evidence type="ECO:0000256" key="1">
    <source>
        <dbReference type="ARBA" id="ARBA00001946"/>
    </source>
</evidence>
<dbReference type="InterPro" id="IPR009014">
    <property type="entry name" value="Transketo_C/PFOR_II"/>
</dbReference>
<feature type="domain" description="Transketolase C-terminal" evidence="5">
    <location>
        <begin position="2"/>
        <end position="98"/>
    </location>
</feature>
<dbReference type="GO" id="GO:0008661">
    <property type="term" value="F:1-deoxy-D-xylulose-5-phosphate synthase activity"/>
    <property type="evidence" value="ECO:0007669"/>
    <property type="project" value="InterPro"/>
</dbReference>
<dbReference type="Pfam" id="PF02780">
    <property type="entry name" value="Transketolase_C"/>
    <property type="match status" value="1"/>
</dbReference>
<dbReference type="InterPro" id="IPR033248">
    <property type="entry name" value="Transketolase_C"/>
</dbReference>
<dbReference type="SUPFAM" id="SSF52922">
    <property type="entry name" value="TK C-terminal domain-like"/>
    <property type="match status" value="1"/>
</dbReference>
<dbReference type="PANTHER" id="PTHR43322">
    <property type="entry name" value="1-D-DEOXYXYLULOSE 5-PHOSPHATE SYNTHASE-RELATED"/>
    <property type="match status" value="1"/>
</dbReference>
<gene>
    <name evidence="6" type="ORF">METZ01_LOCUS478138</name>
</gene>
<reference evidence="6" key="1">
    <citation type="submission" date="2018-05" db="EMBL/GenBank/DDBJ databases">
        <authorList>
            <person name="Lanie J.A."/>
            <person name="Ng W.-L."/>
            <person name="Kazmierczak K.M."/>
            <person name="Andrzejewski T.M."/>
            <person name="Davidsen T.M."/>
            <person name="Wayne K.J."/>
            <person name="Tettelin H."/>
            <person name="Glass J.I."/>
            <person name="Rusch D."/>
            <person name="Podicherti R."/>
            <person name="Tsui H.-C.T."/>
            <person name="Winkler M.E."/>
        </authorList>
    </citation>
    <scope>NUCLEOTIDE SEQUENCE</scope>
</reference>
<comment type="subunit">
    <text evidence="2">Homodimer.</text>
</comment>